<gene>
    <name evidence="2" type="ORF">PAC_18845</name>
</gene>
<evidence type="ECO:0000313" key="2">
    <source>
        <dbReference type="EMBL" id="CZR68944.1"/>
    </source>
</evidence>
<comment type="similarity">
    <text evidence="1">Belongs to the ustYa family.</text>
</comment>
<dbReference type="AlphaFoldDB" id="A0A1L7XV73"/>
<sequence>MARLHGLSQHLHPRIKIPLLNISLSEGFKPALPLLQPSYIADIEVFYRLHYLNTIRQYTWLNYYDEAHEDFRMAKSRTVCLFIIVLRRSGWR</sequence>
<evidence type="ECO:0000256" key="1">
    <source>
        <dbReference type="ARBA" id="ARBA00035112"/>
    </source>
</evidence>
<dbReference type="EMBL" id="FJOG01000062">
    <property type="protein sequence ID" value="CZR68944.1"/>
    <property type="molecule type" value="Genomic_DNA"/>
</dbReference>
<name>A0A1L7XV73_9HELO</name>
<evidence type="ECO:0000313" key="3">
    <source>
        <dbReference type="Proteomes" id="UP000184330"/>
    </source>
</evidence>
<protein>
    <submittedName>
        <fullName evidence="2">Uncharacterized protein</fullName>
    </submittedName>
</protein>
<dbReference type="InterPro" id="IPR021765">
    <property type="entry name" value="UstYa-like"/>
</dbReference>
<dbReference type="GO" id="GO:0043386">
    <property type="term" value="P:mycotoxin biosynthetic process"/>
    <property type="evidence" value="ECO:0007669"/>
    <property type="project" value="InterPro"/>
</dbReference>
<reference evidence="2 3" key="1">
    <citation type="submission" date="2016-03" db="EMBL/GenBank/DDBJ databases">
        <authorList>
            <person name="Ploux O."/>
        </authorList>
    </citation>
    <scope>NUCLEOTIDE SEQUENCE [LARGE SCALE GENOMIC DNA]</scope>
    <source>
        <strain evidence="2 3">UAMH 11012</strain>
    </source>
</reference>
<keyword evidence="3" id="KW-1185">Reference proteome</keyword>
<dbReference type="Pfam" id="PF11807">
    <property type="entry name" value="UstYa"/>
    <property type="match status" value="1"/>
</dbReference>
<dbReference type="Proteomes" id="UP000184330">
    <property type="component" value="Unassembled WGS sequence"/>
</dbReference>
<proteinExistence type="inferred from homology"/>
<organism evidence="2 3">
    <name type="scientific">Phialocephala subalpina</name>
    <dbReference type="NCBI Taxonomy" id="576137"/>
    <lineage>
        <taxon>Eukaryota</taxon>
        <taxon>Fungi</taxon>
        <taxon>Dikarya</taxon>
        <taxon>Ascomycota</taxon>
        <taxon>Pezizomycotina</taxon>
        <taxon>Leotiomycetes</taxon>
        <taxon>Helotiales</taxon>
        <taxon>Mollisiaceae</taxon>
        <taxon>Phialocephala</taxon>
        <taxon>Phialocephala fortinii species complex</taxon>
    </lineage>
</organism>
<accession>A0A1L7XV73</accession>